<dbReference type="EMBL" id="BX284606">
    <property type="protein sequence ID" value="CAM33499.1"/>
    <property type="molecule type" value="Genomic_DNA"/>
</dbReference>
<sequence>MSQNDEAFLMSSEVEDGLVVEEELDENEPHPSTSTNILNQDDVESEMNRILSTPWYELNQDQTDVIQRLVSISENNQIDHADLRNSIENALIELATIRWRNAQIAQN</sequence>
<name>A2VA01_CAEEL</name>
<dbReference type="CTD" id="6418872"/>
<accession>A2VA01</accession>
<dbReference type="SMR" id="A2VA01"/>
<protein>
    <submittedName>
        <fullName evidence="2">Uma2 domain-containing protein</fullName>
    </submittedName>
</protein>
<evidence type="ECO:0000256" key="1">
    <source>
        <dbReference type="SAM" id="MobiDB-lite"/>
    </source>
</evidence>
<evidence type="ECO:0000313" key="2">
    <source>
        <dbReference type="EMBL" id="CAM33499.1"/>
    </source>
</evidence>
<keyword evidence="3" id="KW-1185">Reference proteome</keyword>
<organism evidence="2 3">
    <name type="scientific">Caenorhabditis elegans</name>
    <dbReference type="NCBI Taxonomy" id="6239"/>
    <lineage>
        <taxon>Eukaryota</taxon>
        <taxon>Metazoa</taxon>
        <taxon>Ecdysozoa</taxon>
        <taxon>Nematoda</taxon>
        <taxon>Chromadorea</taxon>
        <taxon>Rhabditida</taxon>
        <taxon>Rhabditina</taxon>
        <taxon>Rhabditomorpha</taxon>
        <taxon>Rhabditoidea</taxon>
        <taxon>Rhabditidae</taxon>
        <taxon>Peloderinae</taxon>
        <taxon>Caenorhabditis</taxon>
    </lineage>
</organism>
<dbReference type="GeneID" id="6418872"/>
<dbReference type="HOGENOM" id="CLU_152760_0_0_1"/>
<gene>
    <name evidence="2" type="ORF">CELE_Y62H9A.15</name>
    <name evidence="2 4" type="ORF">Y62H9A.15</name>
</gene>
<dbReference type="Bgee" id="WBGene00045252">
    <property type="expression patterns" value="Expressed in larva and 2 other cell types or tissues"/>
</dbReference>
<dbReference type="UCSC" id="Y62H9A.15">
    <property type="organism name" value="c. elegans"/>
</dbReference>
<reference evidence="2 3" key="1">
    <citation type="journal article" date="1998" name="Science">
        <title>Genome sequence of the nematode C. elegans: a platform for investigating biology.</title>
        <authorList>
            <consortium name="The C. elegans sequencing consortium"/>
            <person name="Sulson J.E."/>
            <person name="Waterston R."/>
        </authorList>
    </citation>
    <scope>NUCLEOTIDE SEQUENCE [LARGE SCALE GENOMIC DNA]</scope>
    <source>
        <strain evidence="2 3">Bristol N2</strain>
    </source>
</reference>
<dbReference type="WormBase" id="Y62H9A.15a">
    <property type="protein sequence ID" value="CE40727"/>
    <property type="gene ID" value="WBGene00045252"/>
</dbReference>
<proteinExistence type="predicted"/>
<evidence type="ECO:0000313" key="4">
    <source>
        <dbReference type="WormBase" id="Y62H9A.15a"/>
    </source>
</evidence>
<dbReference type="ExpressionAtlas" id="A2VA01">
    <property type="expression patterns" value="baseline"/>
</dbReference>
<dbReference type="OrthoDB" id="5845637at2759"/>
<dbReference type="AGR" id="WB:WBGene00045252"/>
<evidence type="ECO:0000313" key="3">
    <source>
        <dbReference type="Proteomes" id="UP000001940"/>
    </source>
</evidence>
<dbReference type="RefSeq" id="NP_001257179.1">
    <property type="nucleotide sequence ID" value="NM_001270250.1"/>
</dbReference>
<dbReference type="AlphaFoldDB" id="A2VA01"/>
<feature type="compositionally biased region" description="Polar residues" evidence="1">
    <location>
        <begin position="30"/>
        <end position="39"/>
    </location>
</feature>
<dbReference type="Proteomes" id="UP000001940">
    <property type="component" value="Chromosome X"/>
</dbReference>
<feature type="region of interest" description="Disordered" evidence="1">
    <location>
        <begin position="23"/>
        <end position="42"/>
    </location>
</feature>